<gene>
    <name evidence="2" type="ORF">JFN93_14820</name>
</gene>
<protein>
    <submittedName>
        <fullName evidence="2">Ferritin family protein</fullName>
    </submittedName>
</protein>
<keyword evidence="3" id="KW-1185">Reference proteome</keyword>
<dbReference type="EMBL" id="JAEMHM010000011">
    <property type="protein sequence ID" value="MBJ6725988.1"/>
    <property type="molecule type" value="Genomic_DNA"/>
</dbReference>
<evidence type="ECO:0000313" key="3">
    <source>
        <dbReference type="Proteomes" id="UP000636888"/>
    </source>
</evidence>
<sequence length="161" mass="18404">MNVFDCAIKIEDEARRFYQNMRAESASPELKNLFAILAAAEEEHLRTLQKMKEMGANGKSDLGPVGAEACGFRPFRGTGGLKAATKNDRDFYLHAIHEEEQDIKFYEDLASRTKDEVVRQQLLMIAEQERQHLARIENIYSFVEEPRTFLASGEFSNLNDL</sequence>
<evidence type="ECO:0000259" key="1">
    <source>
        <dbReference type="Pfam" id="PF02915"/>
    </source>
</evidence>
<dbReference type="GO" id="GO:0016491">
    <property type="term" value="F:oxidoreductase activity"/>
    <property type="evidence" value="ECO:0007669"/>
    <property type="project" value="InterPro"/>
</dbReference>
<evidence type="ECO:0000313" key="2">
    <source>
        <dbReference type="EMBL" id="MBJ6725988.1"/>
    </source>
</evidence>
<organism evidence="2 3">
    <name type="scientific">Geomesophilobacter sediminis</name>
    <dbReference type="NCBI Taxonomy" id="2798584"/>
    <lineage>
        <taxon>Bacteria</taxon>
        <taxon>Pseudomonadati</taxon>
        <taxon>Thermodesulfobacteriota</taxon>
        <taxon>Desulfuromonadia</taxon>
        <taxon>Geobacterales</taxon>
        <taxon>Geobacteraceae</taxon>
        <taxon>Geomesophilobacter</taxon>
    </lineage>
</organism>
<dbReference type="RefSeq" id="WP_199384876.1">
    <property type="nucleotide sequence ID" value="NZ_JAEMHM010000011.1"/>
</dbReference>
<feature type="domain" description="Rubrerythrin diiron-binding" evidence="1">
    <location>
        <begin position="5"/>
        <end position="53"/>
    </location>
</feature>
<name>A0A8J7IQ98_9BACT</name>
<proteinExistence type="predicted"/>
<comment type="caution">
    <text evidence="2">The sequence shown here is derived from an EMBL/GenBank/DDBJ whole genome shotgun (WGS) entry which is preliminary data.</text>
</comment>
<dbReference type="Pfam" id="PF02915">
    <property type="entry name" value="Rubrerythrin"/>
    <property type="match status" value="2"/>
</dbReference>
<dbReference type="InterPro" id="IPR009078">
    <property type="entry name" value="Ferritin-like_SF"/>
</dbReference>
<dbReference type="AlphaFoldDB" id="A0A8J7IQ98"/>
<dbReference type="Proteomes" id="UP000636888">
    <property type="component" value="Unassembled WGS sequence"/>
</dbReference>
<dbReference type="SUPFAM" id="SSF47240">
    <property type="entry name" value="Ferritin-like"/>
    <property type="match status" value="1"/>
</dbReference>
<dbReference type="GO" id="GO:0046872">
    <property type="term" value="F:metal ion binding"/>
    <property type="evidence" value="ECO:0007669"/>
    <property type="project" value="InterPro"/>
</dbReference>
<dbReference type="PANTHER" id="PTHR33531">
    <property type="entry name" value="RUBRERYTHRIN SUBFAMILY"/>
    <property type="match status" value="1"/>
</dbReference>
<dbReference type="Gene3D" id="1.20.1260.10">
    <property type="match status" value="1"/>
</dbReference>
<dbReference type="CDD" id="cd01045">
    <property type="entry name" value="Ferritin_like_AB"/>
    <property type="match status" value="1"/>
</dbReference>
<accession>A0A8J7IQ98</accession>
<dbReference type="InterPro" id="IPR012347">
    <property type="entry name" value="Ferritin-like"/>
</dbReference>
<reference evidence="2" key="1">
    <citation type="submission" date="2020-12" db="EMBL/GenBank/DDBJ databases">
        <title>Geomonas sp. Red875, isolated from river sediment.</title>
        <authorList>
            <person name="Xu Z."/>
            <person name="Zhang Z."/>
            <person name="Masuda Y."/>
            <person name="Itoh H."/>
            <person name="Senoo K."/>
        </authorList>
    </citation>
    <scope>NUCLEOTIDE SEQUENCE</scope>
    <source>
        <strain evidence="2">Red875</strain>
    </source>
</reference>
<dbReference type="InterPro" id="IPR003251">
    <property type="entry name" value="Rr_diiron-bd_dom"/>
</dbReference>
<feature type="domain" description="Rubrerythrin diiron-binding" evidence="1">
    <location>
        <begin position="94"/>
        <end position="145"/>
    </location>
</feature>
<dbReference type="PANTHER" id="PTHR33531:SF7">
    <property type="entry name" value="HYPOTHETICAL MEMBRANE PROTEIN, CONSERVED"/>
    <property type="match status" value="1"/>
</dbReference>